<dbReference type="Gene3D" id="3.40.50.300">
    <property type="entry name" value="P-loop containing nucleotide triphosphate hydrolases"/>
    <property type="match status" value="1"/>
</dbReference>
<keyword evidence="3" id="KW-0347">Helicase</keyword>
<dbReference type="InterPro" id="IPR027417">
    <property type="entry name" value="P-loop_NTPase"/>
</dbReference>
<keyword evidence="3" id="KW-0067">ATP-binding</keyword>
<dbReference type="Proteomes" id="UP000638462">
    <property type="component" value="Unassembled WGS sequence"/>
</dbReference>
<proteinExistence type="predicted"/>
<name>A0ABQ1T5S6_9GAMM</name>
<keyword evidence="3" id="KW-0378">Hydrolase</keyword>
<dbReference type="EMBL" id="BMIT01000001">
    <property type="protein sequence ID" value="GGE79895.1"/>
    <property type="molecule type" value="Genomic_DNA"/>
</dbReference>
<dbReference type="InterPro" id="IPR006935">
    <property type="entry name" value="Helicase/UvrB_N"/>
</dbReference>
<keyword evidence="4" id="KW-1185">Reference proteome</keyword>
<comment type="caution">
    <text evidence="3">The sequence shown here is derived from an EMBL/GenBank/DDBJ whole genome shotgun (WGS) entry which is preliminary data.</text>
</comment>
<dbReference type="InterPro" id="IPR045572">
    <property type="entry name" value="RE_endonuc_C"/>
</dbReference>
<evidence type="ECO:0000313" key="3">
    <source>
        <dbReference type="EMBL" id="GGE79895.1"/>
    </source>
</evidence>
<sequence length="1039" mass="118732">MKLNFKPLEYQKKSVESVIDCFRGQPNTAGIQYRIDPGLVKKGQTQSAQFDEEGFKNAEIKLSPDQLLENIHDIQKSQNLPLSNGLTHYTDEKGNIKKKYSPGADINLDIEMETGTGKTYCYIKSIFELNKQYGWSKFIIMVPTIAIREGVHKSLEVTADHFNQIYGKKIRSFVYNSKDLHKIESFSSDAGINVMVINIQAFNASGADNRRIYEELDDFQSRRPIDVISANRPILILDEPQKMEGKATQEALPRFNPLFILRYSATHKTVHNKIHRLDALDAYNQKLVKRISVRGIKTNGLAGTNAYLYLEQIEISKKAPVARLEIEQKLKSGDIKRKIIKVSKGDRLYDLSGELAEYKDFVVSEINAVTDTVEFLNGKSIQVGVASNDITEDVMRRIQIRDTIKSHLDKERRLFSKGIKVLSLFFIDEVVKYRDYSQEDEKGEYARAFEEEYQLLKEEYLTELSDDDPYKKYLAKIDGPNTHEGYFAIDKKKKLVDPTVKTRGEERGLANDESATAAYDLILKKKEQLLSFEEDKRFIFSHSALREGWDNPNVFVICMLKHADYDNVVSRRQEVGRGLRISVNQHGERQDHPATVHETNVLTVVANESFGDFVKGLQSDISESLSARPKKADKAYFLNKVIKTEQGDVVVDEDMARAIERYLIKNDYVDDNDEITDLYHAELKNDELGKLPESLAPYGEQVIELINGVFSLAQMPEITDDRKPKSNVLNANFEKKAFQKLWNKINRKAVYQVNFDSDELVKKSIAAINEHLHVTPLQYTIEVGDQRDKLTEDQLKQGAGFEVRETDRQLHNAPIQSSVPYDLIGEIAEDTKLTRKTVCAILQGITSDKFDKFKVNPEQFISEATRLINEEKATATIQQLSYDLIDETYDTDIFTQNQVINDFSKVVENLKKHVYDFASTDSKVERKFIEELDTSNEIEVYAKLPKGFTIPTPLGTEGYNPDWAIAFKDGTVKHVLFIAETKGSMSTMQLKKIEEAKIECAKKFFKRLEQEVESDDEAEKVKFNMVASYNDLLKVVGQN</sequence>
<feature type="domain" description="Helicase/UvrB N-terminal" evidence="1">
    <location>
        <begin position="100"/>
        <end position="267"/>
    </location>
</feature>
<keyword evidence="3" id="KW-0547">Nucleotide-binding</keyword>
<accession>A0ABQ1T5S6</accession>
<protein>
    <submittedName>
        <fullName evidence="3">DEAD/DEAH box helicase</fullName>
    </submittedName>
</protein>
<dbReference type="GO" id="GO:0004386">
    <property type="term" value="F:helicase activity"/>
    <property type="evidence" value="ECO:0007669"/>
    <property type="project" value="UniProtKB-KW"/>
</dbReference>
<organism evidence="3 4">
    <name type="scientific">Pseudoalteromonas gelatinilytica</name>
    <dbReference type="NCBI Taxonomy" id="1703256"/>
    <lineage>
        <taxon>Bacteria</taxon>
        <taxon>Pseudomonadati</taxon>
        <taxon>Pseudomonadota</taxon>
        <taxon>Gammaproteobacteria</taxon>
        <taxon>Alteromonadales</taxon>
        <taxon>Pseudoalteromonadaceae</taxon>
        <taxon>Pseudoalteromonas</taxon>
    </lineage>
</organism>
<evidence type="ECO:0000259" key="2">
    <source>
        <dbReference type="Pfam" id="PF19778"/>
    </source>
</evidence>
<dbReference type="Pfam" id="PF19778">
    <property type="entry name" value="RE_endonuc"/>
    <property type="match status" value="1"/>
</dbReference>
<evidence type="ECO:0000313" key="4">
    <source>
        <dbReference type="Proteomes" id="UP000638462"/>
    </source>
</evidence>
<gene>
    <name evidence="3" type="ORF">GCM10008027_00720</name>
</gene>
<dbReference type="RefSeq" id="WP_188726615.1">
    <property type="nucleotide sequence ID" value="NZ_BMIT01000001.1"/>
</dbReference>
<feature type="domain" description="Type III restriction enzyme C-terminal endonuclease" evidence="2">
    <location>
        <begin position="911"/>
        <end position="1025"/>
    </location>
</feature>
<evidence type="ECO:0000259" key="1">
    <source>
        <dbReference type="Pfam" id="PF04851"/>
    </source>
</evidence>
<reference evidence="4" key="1">
    <citation type="journal article" date="2019" name="Int. J. Syst. Evol. Microbiol.">
        <title>The Global Catalogue of Microorganisms (GCM) 10K type strain sequencing project: providing services to taxonomists for standard genome sequencing and annotation.</title>
        <authorList>
            <consortium name="The Broad Institute Genomics Platform"/>
            <consortium name="The Broad Institute Genome Sequencing Center for Infectious Disease"/>
            <person name="Wu L."/>
            <person name="Ma J."/>
        </authorList>
    </citation>
    <scope>NUCLEOTIDE SEQUENCE [LARGE SCALE GENOMIC DNA]</scope>
    <source>
        <strain evidence="4">CGMCC 1.15394</strain>
    </source>
</reference>
<dbReference type="SUPFAM" id="SSF52540">
    <property type="entry name" value="P-loop containing nucleoside triphosphate hydrolases"/>
    <property type="match status" value="2"/>
</dbReference>
<dbReference type="Pfam" id="PF04851">
    <property type="entry name" value="ResIII"/>
    <property type="match status" value="1"/>
</dbReference>